<keyword evidence="6" id="KW-0963">Cytoplasm</keyword>
<evidence type="ECO:0000256" key="9">
    <source>
        <dbReference type="SAM" id="MobiDB-lite"/>
    </source>
</evidence>
<evidence type="ECO:0000313" key="11">
    <source>
        <dbReference type="Proteomes" id="UP000789759"/>
    </source>
</evidence>
<accession>A0A9N9IYQ9</accession>
<dbReference type="Proteomes" id="UP000789759">
    <property type="component" value="Unassembled WGS sequence"/>
</dbReference>
<evidence type="ECO:0000256" key="1">
    <source>
        <dbReference type="ARBA" id="ARBA00004123"/>
    </source>
</evidence>
<dbReference type="AlphaFoldDB" id="A0A9N9IYQ9"/>
<evidence type="ECO:0000256" key="8">
    <source>
        <dbReference type="ARBA" id="ARBA00023242"/>
    </source>
</evidence>
<evidence type="ECO:0000313" key="10">
    <source>
        <dbReference type="EMBL" id="CAG8756789.1"/>
    </source>
</evidence>
<dbReference type="GO" id="GO:0002098">
    <property type="term" value="P:tRNA wobble uridine modification"/>
    <property type="evidence" value="ECO:0007669"/>
    <property type="project" value="InterPro"/>
</dbReference>
<gene>
    <name evidence="10" type="ORF">CPELLU_LOCUS15050</name>
</gene>
<dbReference type="GO" id="GO:0005634">
    <property type="term" value="C:nucleus"/>
    <property type="evidence" value="ECO:0007669"/>
    <property type="project" value="UniProtKB-SubCell"/>
</dbReference>
<dbReference type="GO" id="GO:0000049">
    <property type="term" value="F:tRNA binding"/>
    <property type="evidence" value="ECO:0007669"/>
    <property type="project" value="TreeGrafter"/>
</dbReference>
<comment type="caution">
    <text evidence="10">The sequence shown here is derived from an EMBL/GenBank/DDBJ whole genome shotgun (WGS) entry which is preliminary data.</text>
</comment>
<dbReference type="EMBL" id="CAJVQA010018965">
    <property type="protein sequence ID" value="CAG8756789.1"/>
    <property type="molecule type" value="Genomic_DNA"/>
</dbReference>
<dbReference type="Pfam" id="PF10483">
    <property type="entry name" value="Elong_Iki1"/>
    <property type="match status" value="1"/>
</dbReference>
<dbReference type="OrthoDB" id="166907at2759"/>
<evidence type="ECO:0000256" key="2">
    <source>
        <dbReference type="ARBA" id="ARBA00004496"/>
    </source>
</evidence>
<proteinExistence type="inferred from homology"/>
<comment type="subcellular location">
    <subcellularLocation>
        <location evidence="2">Cytoplasm</location>
    </subcellularLocation>
    <subcellularLocation>
        <location evidence="1">Nucleus</location>
    </subcellularLocation>
</comment>
<reference evidence="10" key="1">
    <citation type="submission" date="2021-06" db="EMBL/GenBank/DDBJ databases">
        <authorList>
            <person name="Kallberg Y."/>
            <person name="Tangrot J."/>
            <person name="Rosling A."/>
        </authorList>
    </citation>
    <scope>NUCLEOTIDE SEQUENCE</scope>
    <source>
        <strain evidence="10">FL966</strain>
    </source>
</reference>
<protein>
    <recommendedName>
        <fullName evidence="5">Elongator complex protein 5</fullName>
    </recommendedName>
</protein>
<dbReference type="InterPro" id="IPR019519">
    <property type="entry name" value="Elp5"/>
</dbReference>
<dbReference type="PANTHER" id="PTHR15641">
    <property type="entry name" value="ELONGATOR COMPLEX PROTEIN 5"/>
    <property type="match status" value="1"/>
</dbReference>
<comment type="similarity">
    <text evidence="4">Belongs to the ELP5 family.</text>
</comment>
<evidence type="ECO:0000256" key="7">
    <source>
        <dbReference type="ARBA" id="ARBA00022694"/>
    </source>
</evidence>
<keyword evidence="7" id="KW-0819">tRNA processing</keyword>
<feature type="non-terminal residue" evidence="10">
    <location>
        <position position="242"/>
    </location>
</feature>
<dbReference type="GO" id="GO:0005829">
    <property type="term" value="C:cytosol"/>
    <property type="evidence" value="ECO:0007669"/>
    <property type="project" value="TreeGrafter"/>
</dbReference>
<dbReference type="PANTHER" id="PTHR15641:SF1">
    <property type="entry name" value="ELONGATOR COMPLEX PROTEIN 5"/>
    <property type="match status" value="1"/>
</dbReference>
<evidence type="ECO:0000256" key="3">
    <source>
        <dbReference type="ARBA" id="ARBA00005043"/>
    </source>
</evidence>
<comment type="pathway">
    <text evidence="3">tRNA modification; 5-methoxycarbonylmethyl-2-thiouridine-tRNA biosynthesis.</text>
</comment>
<dbReference type="Gene3D" id="3.40.50.300">
    <property type="entry name" value="P-loop containing nucleotide triphosphate hydrolases"/>
    <property type="match status" value="1"/>
</dbReference>
<feature type="region of interest" description="Disordered" evidence="9">
    <location>
        <begin position="209"/>
        <end position="242"/>
    </location>
</feature>
<keyword evidence="11" id="KW-1185">Reference proteome</keyword>
<feature type="compositionally biased region" description="Acidic residues" evidence="9">
    <location>
        <begin position="226"/>
        <end position="242"/>
    </location>
</feature>
<name>A0A9N9IYQ9_9GLOM</name>
<evidence type="ECO:0000256" key="4">
    <source>
        <dbReference type="ARBA" id="ARBA00009567"/>
    </source>
</evidence>
<organism evidence="10 11">
    <name type="scientific">Cetraspora pellucida</name>
    <dbReference type="NCBI Taxonomy" id="1433469"/>
    <lineage>
        <taxon>Eukaryota</taxon>
        <taxon>Fungi</taxon>
        <taxon>Fungi incertae sedis</taxon>
        <taxon>Mucoromycota</taxon>
        <taxon>Glomeromycotina</taxon>
        <taxon>Glomeromycetes</taxon>
        <taxon>Diversisporales</taxon>
        <taxon>Gigasporaceae</taxon>
        <taxon>Cetraspora</taxon>
    </lineage>
</organism>
<keyword evidence="8" id="KW-0539">Nucleus</keyword>
<evidence type="ECO:0000256" key="6">
    <source>
        <dbReference type="ARBA" id="ARBA00022490"/>
    </source>
</evidence>
<dbReference type="InterPro" id="IPR027417">
    <property type="entry name" value="P-loop_NTPase"/>
</dbReference>
<evidence type="ECO:0000256" key="5">
    <source>
        <dbReference type="ARBA" id="ARBA00020264"/>
    </source>
</evidence>
<dbReference type="GO" id="GO:0033588">
    <property type="term" value="C:elongator holoenzyme complex"/>
    <property type="evidence" value="ECO:0007669"/>
    <property type="project" value="InterPro"/>
</dbReference>
<sequence length="242" mass="27385">VIFIDAYSHLGSYESDDIDDIENSLTPLLLTSISSTFSFLKKISSELTSEMNTFRVIAVYHSDIPTHSANGIIGMLNIRSTILSHFATTTITIKNMEQVRKESVYGYSKGVDAMVNVHMNSPECSMCAIEHRKKSGKVFYERNVYHVDEFTNGLIIQFAKEITDDSNVKDNNPPEPAIPNMSFNLSLTEKQKKTKNDIILPYVKVQEQYEEKRNDSSGGIIFYEPDANDDFDEEDPDDDLSI</sequence>